<evidence type="ECO:0000313" key="1">
    <source>
        <dbReference type="EMBL" id="XBS90165.1"/>
    </source>
</evidence>
<proteinExistence type="predicted"/>
<name>A0AAU7QL81_9GAMM</name>
<sequence length="108" mass="11951">MKKHSVCPYCGAPTAANVLRCSYCGNSSISEMVNPATKHGNGDGLVGKFKIIHMHPSDRAIASLEREIAFLAEQYEETSNPSIIKKLENARRKLKTILEQPQSEDYDA</sequence>
<dbReference type="RefSeq" id="WP_350016370.1">
    <property type="nucleotide sequence ID" value="NZ_CP157948.1"/>
</dbReference>
<evidence type="ECO:0008006" key="2">
    <source>
        <dbReference type="Google" id="ProtNLM"/>
    </source>
</evidence>
<gene>
    <name evidence="1" type="ORF">ABNK63_00550</name>
</gene>
<accession>A0AAU7QL81</accession>
<organism evidence="1">
    <name type="scientific">Rhodanobacter sp. IGA1.0</name>
    <dbReference type="NCBI Taxonomy" id="3158582"/>
    <lineage>
        <taxon>Bacteria</taxon>
        <taxon>Pseudomonadati</taxon>
        <taxon>Pseudomonadota</taxon>
        <taxon>Gammaproteobacteria</taxon>
        <taxon>Lysobacterales</taxon>
        <taxon>Rhodanobacteraceae</taxon>
        <taxon>Rhodanobacter</taxon>
    </lineage>
</organism>
<protein>
    <recommendedName>
        <fullName evidence="2">Zinc ribbon domain-containing protein</fullName>
    </recommendedName>
</protein>
<reference evidence="1" key="1">
    <citation type="submission" date="2024-06" db="EMBL/GenBank/DDBJ databases">
        <authorList>
            <person name="Sun Y."/>
        </authorList>
    </citation>
    <scope>NUCLEOTIDE SEQUENCE</scope>
    <source>
        <strain evidence="1">IGA1.0</strain>
    </source>
</reference>
<dbReference type="AlphaFoldDB" id="A0AAU7QL81"/>
<dbReference type="EMBL" id="CP157948">
    <property type="protein sequence ID" value="XBS90165.1"/>
    <property type="molecule type" value="Genomic_DNA"/>
</dbReference>